<protein>
    <submittedName>
        <fullName evidence="4">Uncharacterized protein</fullName>
    </submittedName>
</protein>
<name>A0A4R4Z5W8_9ACTN</name>
<comment type="caution">
    <text evidence="4">The sequence shown here is derived from an EMBL/GenBank/DDBJ whole genome shotgun (WGS) entry which is preliminary data.</text>
</comment>
<dbReference type="GO" id="GO:0046872">
    <property type="term" value="F:metal ion binding"/>
    <property type="evidence" value="ECO:0007669"/>
    <property type="project" value="InterPro"/>
</dbReference>
<evidence type="ECO:0000313" key="5">
    <source>
        <dbReference type="Proteomes" id="UP000295302"/>
    </source>
</evidence>
<feature type="chain" id="PRO_5020632093" evidence="3">
    <location>
        <begin position="25"/>
        <end position="159"/>
    </location>
</feature>
<evidence type="ECO:0000256" key="1">
    <source>
        <dbReference type="ARBA" id="ARBA00010457"/>
    </source>
</evidence>
<evidence type="ECO:0000256" key="3">
    <source>
        <dbReference type="SAM" id="SignalP"/>
    </source>
</evidence>
<dbReference type="SUPFAM" id="SSF49329">
    <property type="entry name" value="Cu,Zn superoxide dismutase-like"/>
    <property type="match status" value="1"/>
</dbReference>
<dbReference type="Gene3D" id="2.60.40.200">
    <property type="entry name" value="Superoxide dismutase, copper/zinc binding domain"/>
    <property type="match status" value="1"/>
</dbReference>
<reference evidence="4 5" key="1">
    <citation type="submission" date="2019-03" db="EMBL/GenBank/DDBJ databases">
        <title>Draft genome sequences of novel Actinobacteria.</title>
        <authorList>
            <person name="Sahin N."/>
            <person name="Ay H."/>
            <person name="Saygin H."/>
        </authorList>
    </citation>
    <scope>NUCLEOTIDE SEQUENCE [LARGE SCALE GENOMIC DNA]</scope>
    <source>
        <strain evidence="4 5">CH32</strain>
    </source>
</reference>
<evidence type="ECO:0000313" key="4">
    <source>
        <dbReference type="EMBL" id="TDD53528.1"/>
    </source>
</evidence>
<dbReference type="AlphaFoldDB" id="A0A4R4Z5W8"/>
<feature type="compositionally biased region" description="Basic residues" evidence="2">
    <location>
        <begin position="149"/>
        <end position="159"/>
    </location>
</feature>
<gene>
    <name evidence="4" type="ORF">E1286_07170</name>
</gene>
<sequence>MVRKARLALAVVLSVGVVALSAAALGEMMSGRDGAPGGAVIKNVEGQTVGSLQVEDAGNGKSKITVGVTNLPAGFHGFQVHAEGVCDAQSKDPTTGSPFFSAGGTLRLGLTSPRPPHGRSAQPVGWRGRYWHHLVGDRSVPDGSTIRQRWQRHHDPRPG</sequence>
<organism evidence="4 5">
    <name type="scientific">Nonomuraea terrae</name>
    <dbReference type="NCBI Taxonomy" id="2530383"/>
    <lineage>
        <taxon>Bacteria</taxon>
        <taxon>Bacillati</taxon>
        <taxon>Actinomycetota</taxon>
        <taxon>Actinomycetes</taxon>
        <taxon>Streptosporangiales</taxon>
        <taxon>Streptosporangiaceae</taxon>
        <taxon>Nonomuraea</taxon>
    </lineage>
</organism>
<accession>A0A4R4Z5W8</accession>
<keyword evidence="3" id="KW-0732">Signal</keyword>
<dbReference type="InterPro" id="IPR036423">
    <property type="entry name" value="SOD-like_Cu/Zn_dom_sf"/>
</dbReference>
<feature type="signal peptide" evidence="3">
    <location>
        <begin position="1"/>
        <end position="24"/>
    </location>
</feature>
<evidence type="ECO:0000256" key="2">
    <source>
        <dbReference type="SAM" id="MobiDB-lite"/>
    </source>
</evidence>
<feature type="region of interest" description="Disordered" evidence="2">
    <location>
        <begin position="137"/>
        <end position="159"/>
    </location>
</feature>
<dbReference type="EMBL" id="SMKQ01000012">
    <property type="protein sequence ID" value="TDD53528.1"/>
    <property type="molecule type" value="Genomic_DNA"/>
</dbReference>
<proteinExistence type="inferred from homology"/>
<keyword evidence="5" id="KW-1185">Reference proteome</keyword>
<dbReference type="Proteomes" id="UP000295302">
    <property type="component" value="Unassembled WGS sequence"/>
</dbReference>
<dbReference type="GO" id="GO:0006801">
    <property type="term" value="P:superoxide metabolic process"/>
    <property type="evidence" value="ECO:0007669"/>
    <property type="project" value="InterPro"/>
</dbReference>
<dbReference type="OrthoDB" id="9792957at2"/>
<comment type="similarity">
    <text evidence="1">Belongs to the Cu-Zn superoxide dismutase family.</text>
</comment>